<keyword evidence="2" id="KW-0129">CBS domain</keyword>
<dbReference type="InterPro" id="IPR035965">
    <property type="entry name" value="PAS-like_dom_sf"/>
</dbReference>
<keyword evidence="3" id="KW-0175">Coiled coil</keyword>
<keyword evidence="9" id="KW-1185">Reference proteome</keyword>
<dbReference type="FunFam" id="3.30.70.270:FF:000001">
    <property type="entry name" value="Diguanylate cyclase domain protein"/>
    <property type="match status" value="1"/>
</dbReference>
<dbReference type="InterPro" id="IPR046342">
    <property type="entry name" value="CBS_dom_sf"/>
</dbReference>
<dbReference type="STRING" id="252474.B1A74_12945"/>
<dbReference type="Pfam" id="PF13426">
    <property type="entry name" value="PAS_9"/>
    <property type="match status" value="1"/>
</dbReference>
<gene>
    <name evidence="8" type="ORF">B1A74_12945</name>
</gene>
<dbReference type="Proteomes" id="UP000189177">
    <property type="component" value="Unassembled WGS sequence"/>
</dbReference>
<evidence type="ECO:0000256" key="2">
    <source>
        <dbReference type="PROSITE-ProRule" id="PRU00703"/>
    </source>
</evidence>
<dbReference type="SMART" id="SM00267">
    <property type="entry name" value="GGDEF"/>
    <property type="match status" value="1"/>
</dbReference>
<dbReference type="InterPro" id="IPR029787">
    <property type="entry name" value="Nucleotide_cyclase"/>
</dbReference>
<dbReference type="InterPro" id="IPR043128">
    <property type="entry name" value="Rev_trsase/Diguanyl_cyclase"/>
</dbReference>
<dbReference type="InterPro" id="IPR001610">
    <property type="entry name" value="PAC"/>
</dbReference>
<dbReference type="SMART" id="SM00091">
    <property type="entry name" value="PAS"/>
    <property type="match status" value="2"/>
</dbReference>
<dbReference type="OrthoDB" id="9813903at2"/>
<dbReference type="SUPFAM" id="SSF55785">
    <property type="entry name" value="PYP-like sensor domain (PAS domain)"/>
    <property type="match status" value="2"/>
</dbReference>
<dbReference type="PROSITE" id="PS50887">
    <property type="entry name" value="GGDEF"/>
    <property type="match status" value="1"/>
</dbReference>
<evidence type="ECO:0000313" key="9">
    <source>
        <dbReference type="Proteomes" id="UP000189177"/>
    </source>
</evidence>
<dbReference type="Pfam" id="PF00571">
    <property type="entry name" value="CBS"/>
    <property type="match status" value="4"/>
</dbReference>
<feature type="domain" description="PAC" evidence="5">
    <location>
        <begin position="474"/>
        <end position="526"/>
    </location>
</feature>
<reference evidence="8 9" key="1">
    <citation type="submission" date="2017-02" db="EMBL/GenBank/DDBJ databases">
        <title>Genomic diversity within the haloalkaliphilic genus Thioalkalivibrio.</title>
        <authorList>
            <person name="Ahn A.-C."/>
            <person name="Meier-Kolthoff J."/>
            <person name="Overmars L."/>
            <person name="Richter M."/>
            <person name="Woyke T."/>
            <person name="Sorokin D.Y."/>
            <person name="Muyzer G."/>
        </authorList>
    </citation>
    <scope>NUCLEOTIDE SEQUENCE [LARGE SCALE GENOMIC DNA]</scope>
    <source>
        <strain evidence="8 9">HL17</strain>
    </source>
</reference>
<dbReference type="GO" id="GO:0003824">
    <property type="term" value="F:catalytic activity"/>
    <property type="evidence" value="ECO:0007669"/>
    <property type="project" value="UniProtKB-ARBA"/>
</dbReference>
<dbReference type="Gene3D" id="3.30.450.20">
    <property type="entry name" value="PAS domain"/>
    <property type="match status" value="2"/>
</dbReference>
<comment type="cofactor">
    <cofactor evidence="1">
        <name>Mg(2+)</name>
        <dbReference type="ChEBI" id="CHEBI:18420"/>
    </cofactor>
</comment>
<protein>
    <submittedName>
        <fullName evidence="8">PAS domain S-box protein</fullName>
    </submittedName>
</protein>
<dbReference type="PROSITE" id="PS50113">
    <property type="entry name" value="PAC"/>
    <property type="match status" value="1"/>
</dbReference>
<accession>A0A1V2ZW67</accession>
<dbReference type="InterPro" id="IPR013767">
    <property type="entry name" value="PAS_fold"/>
</dbReference>
<evidence type="ECO:0000259" key="6">
    <source>
        <dbReference type="PROSITE" id="PS50887"/>
    </source>
</evidence>
<dbReference type="InterPro" id="IPR000700">
    <property type="entry name" value="PAS-assoc_C"/>
</dbReference>
<dbReference type="InterPro" id="IPR000160">
    <property type="entry name" value="GGDEF_dom"/>
</dbReference>
<feature type="domain" description="CBS" evidence="7">
    <location>
        <begin position="200"/>
        <end position="258"/>
    </location>
</feature>
<feature type="domain" description="PAS" evidence="4">
    <location>
        <begin position="401"/>
        <end position="445"/>
    </location>
</feature>
<evidence type="ECO:0000256" key="1">
    <source>
        <dbReference type="ARBA" id="ARBA00001946"/>
    </source>
</evidence>
<feature type="domain" description="GGDEF" evidence="6">
    <location>
        <begin position="558"/>
        <end position="685"/>
    </location>
</feature>
<dbReference type="NCBIfam" id="TIGR00229">
    <property type="entry name" value="sensory_box"/>
    <property type="match status" value="2"/>
</dbReference>
<dbReference type="SMART" id="SM00086">
    <property type="entry name" value="PAC"/>
    <property type="match status" value="2"/>
</dbReference>
<proteinExistence type="predicted"/>
<evidence type="ECO:0000256" key="3">
    <source>
        <dbReference type="SAM" id="Coils"/>
    </source>
</evidence>
<feature type="coiled-coil region" evidence="3">
    <location>
        <begin position="249"/>
        <end position="283"/>
    </location>
</feature>
<dbReference type="PROSITE" id="PS50112">
    <property type="entry name" value="PAS"/>
    <property type="match status" value="2"/>
</dbReference>
<evidence type="ECO:0000259" key="5">
    <source>
        <dbReference type="PROSITE" id="PS50113"/>
    </source>
</evidence>
<dbReference type="Gene3D" id="3.30.70.270">
    <property type="match status" value="1"/>
</dbReference>
<dbReference type="PROSITE" id="PS51371">
    <property type="entry name" value="CBS"/>
    <property type="match status" value="3"/>
</dbReference>
<dbReference type="InterPro" id="IPR000644">
    <property type="entry name" value="CBS_dom"/>
</dbReference>
<dbReference type="CDD" id="cd01949">
    <property type="entry name" value="GGDEF"/>
    <property type="match status" value="1"/>
</dbReference>
<feature type="domain" description="CBS" evidence="7">
    <location>
        <begin position="7"/>
        <end position="66"/>
    </location>
</feature>
<evidence type="ECO:0000259" key="4">
    <source>
        <dbReference type="PROSITE" id="PS50112"/>
    </source>
</evidence>
<dbReference type="SUPFAM" id="SSF54631">
    <property type="entry name" value="CBS-domain pair"/>
    <property type="match status" value="2"/>
</dbReference>
<dbReference type="Pfam" id="PF00989">
    <property type="entry name" value="PAS"/>
    <property type="match status" value="1"/>
</dbReference>
<dbReference type="GO" id="GO:0006355">
    <property type="term" value="P:regulation of DNA-templated transcription"/>
    <property type="evidence" value="ECO:0007669"/>
    <property type="project" value="InterPro"/>
</dbReference>
<dbReference type="CDD" id="cd00130">
    <property type="entry name" value="PAS"/>
    <property type="match status" value="2"/>
</dbReference>
<dbReference type="EMBL" id="MUZR01000065">
    <property type="protein sequence ID" value="OOC09073.1"/>
    <property type="molecule type" value="Genomic_DNA"/>
</dbReference>
<organism evidence="8 9">
    <name type="scientific">Thioalkalivibrio halophilus</name>
    <dbReference type="NCBI Taxonomy" id="252474"/>
    <lineage>
        <taxon>Bacteria</taxon>
        <taxon>Pseudomonadati</taxon>
        <taxon>Pseudomonadota</taxon>
        <taxon>Gammaproteobacteria</taxon>
        <taxon>Chromatiales</taxon>
        <taxon>Ectothiorhodospiraceae</taxon>
        <taxon>Thioalkalivibrio</taxon>
    </lineage>
</organism>
<dbReference type="InterPro" id="IPR052163">
    <property type="entry name" value="DGC-Regulatory_Protein"/>
</dbReference>
<evidence type="ECO:0000313" key="8">
    <source>
        <dbReference type="EMBL" id="OOC09073.1"/>
    </source>
</evidence>
<sequence>MPVGEIAQRDLVRCAPDESVAEAARRMHRARCSSVVVVGEDDRPQGIWTERDALRLDPARVEERDRPMASVMTSPVRSVFGSVSATEAHGIMTEAGIRHLLVIDDDGRPFGIISQTDLALSHGAEAYLRLREVGTALGGRPLRLEAAQPLSDATRAMSRAGVAAAVVSWADDGPPGILTERDVVRQLMCAAEDPSVAEVASRPLLTVDTEESLFRARQMMLEHGIRRLGITDPESGEVLGLVGFAELLASTQSRLLEELGEALRQARDELRLARRQERRFEEVRKRAPVGLLILDSAGIIQDANPMVGRLLGRDPLTLIGCPLADHLPEQPALYRALDELQAGNDEELRLELRLEHPTRKDREQWVEVAASVFREAGDTPHMVSMVLADISDRAERRALEAEQRLLATAFHTTHALLICDPDGRIERVNPAFTETTGYTPEEVIGATPAILSSGRHDAEFYREMWTRLQAEGRWQGEVWNRRRNGEVYPQWESITAVYNDAGELEHYVAVFHEITEQKRLEAELERFATHDRLTEIYNRAKLHALLEQAHAERERYETAFSLIMFDVDHFKSVNDTWGHLAGDSVLRELADRVRTVLRSTDHFARWGGEEFLVLATHTDAEGAWTLAERIRRVVEDKPFDIVGGVTISLGVAGAERGESLRRLEERADQALYRAKRGGRNRGCTA</sequence>
<dbReference type="Gene3D" id="3.10.580.10">
    <property type="entry name" value="CBS-domain"/>
    <property type="match status" value="2"/>
</dbReference>
<dbReference type="InterPro" id="IPR000014">
    <property type="entry name" value="PAS"/>
</dbReference>
<feature type="domain" description="CBS" evidence="7">
    <location>
        <begin position="72"/>
        <end position="128"/>
    </location>
</feature>
<feature type="domain" description="PAS" evidence="4">
    <location>
        <begin position="276"/>
        <end position="320"/>
    </location>
</feature>
<evidence type="ECO:0000259" key="7">
    <source>
        <dbReference type="PROSITE" id="PS51371"/>
    </source>
</evidence>
<dbReference type="SMART" id="SM00116">
    <property type="entry name" value="CBS"/>
    <property type="match status" value="4"/>
</dbReference>
<name>A0A1V2ZW67_9GAMM</name>
<dbReference type="AlphaFoldDB" id="A0A1V2ZW67"/>
<dbReference type="SUPFAM" id="SSF55073">
    <property type="entry name" value="Nucleotide cyclase"/>
    <property type="match status" value="1"/>
</dbReference>
<dbReference type="PANTHER" id="PTHR46663">
    <property type="entry name" value="DIGUANYLATE CYCLASE DGCT-RELATED"/>
    <property type="match status" value="1"/>
</dbReference>
<dbReference type="Pfam" id="PF00990">
    <property type="entry name" value="GGDEF"/>
    <property type="match status" value="1"/>
</dbReference>
<dbReference type="NCBIfam" id="TIGR00254">
    <property type="entry name" value="GGDEF"/>
    <property type="match status" value="1"/>
</dbReference>
<dbReference type="PANTHER" id="PTHR46663:SF3">
    <property type="entry name" value="SLL0267 PROTEIN"/>
    <property type="match status" value="1"/>
</dbReference>
<comment type="caution">
    <text evidence="8">The sequence shown here is derived from an EMBL/GenBank/DDBJ whole genome shotgun (WGS) entry which is preliminary data.</text>
</comment>